<gene>
    <name evidence="1" type="primary">Necator_chrI.g265</name>
    <name evidence="1" type="ORF">RB195_004144</name>
</gene>
<protein>
    <submittedName>
        <fullName evidence="1">Uncharacterized protein</fullName>
    </submittedName>
</protein>
<dbReference type="Proteomes" id="UP001303046">
    <property type="component" value="Unassembled WGS sequence"/>
</dbReference>
<keyword evidence="2" id="KW-1185">Reference proteome</keyword>
<name>A0ABR1BK24_NECAM</name>
<accession>A0ABR1BK24</accession>
<sequence>MLVLTVIHRSGCEYEWLREGASGKKPALDIDRQLASATNRLMKEKLPFKKEQNPYDVTQIYKDSGFIILDREKEEAAIQLIANLVASNQLPASALIRVQGDAKKAKKTFWKGKQKKKNKLKKKV</sequence>
<comment type="caution">
    <text evidence="1">The sequence shown here is derived from an EMBL/GenBank/DDBJ whole genome shotgun (WGS) entry which is preliminary data.</text>
</comment>
<evidence type="ECO:0000313" key="1">
    <source>
        <dbReference type="EMBL" id="KAK6725648.1"/>
    </source>
</evidence>
<reference evidence="1 2" key="1">
    <citation type="submission" date="2023-08" db="EMBL/GenBank/DDBJ databases">
        <title>A Necator americanus chromosomal reference genome.</title>
        <authorList>
            <person name="Ilik V."/>
            <person name="Petrzelkova K.J."/>
            <person name="Pardy F."/>
            <person name="Fuh T."/>
            <person name="Niatou-Singa F.S."/>
            <person name="Gouil Q."/>
            <person name="Baker L."/>
            <person name="Ritchie M.E."/>
            <person name="Jex A.R."/>
            <person name="Gazzola D."/>
            <person name="Li H."/>
            <person name="Toshio Fujiwara R."/>
            <person name="Zhan B."/>
            <person name="Aroian R.V."/>
            <person name="Pafco B."/>
            <person name="Schwarz E.M."/>
        </authorList>
    </citation>
    <scope>NUCLEOTIDE SEQUENCE [LARGE SCALE GENOMIC DNA]</scope>
    <source>
        <strain evidence="1 2">Aroian</strain>
        <tissue evidence="1">Whole animal</tissue>
    </source>
</reference>
<evidence type="ECO:0000313" key="2">
    <source>
        <dbReference type="Proteomes" id="UP001303046"/>
    </source>
</evidence>
<organism evidence="1 2">
    <name type="scientific">Necator americanus</name>
    <name type="common">Human hookworm</name>
    <dbReference type="NCBI Taxonomy" id="51031"/>
    <lineage>
        <taxon>Eukaryota</taxon>
        <taxon>Metazoa</taxon>
        <taxon>Ecdysozoa</taxon>
        <taxon>Nematoda</taxon>
        <taxon>Chromadorea</taxon>
        <taxon>Rhabditida</taxon>
        <taxon>Rhabditina</taxon>
        <taxon>Rhabditomorpha</taxon>
        <taxon>Strongyloidea</taxon>
        <taxon>Ancylostomatidae</taxon>
        <taxon>Bunostominae</taxon>
        <taxon>Necator</taxon>
    </lineage>
</organism>
<proteinExistence type="predicted"/>
<dbReference type="EMBL" id="JAVFWL010000001">
    <property type="protein sequence ID" value="KAK6725648.1"/>
    <property type="molecule type" value="Genomic_DNA"/>
</dbReference>